<accession>F7PHJ6</accession>
<dbReference type="Proteomes" id="UP000003861">
    <property type="component" value="Unassembled WGS sequence"/>
</dbReference>
<keyword evidence="5" id="KW-1185">Reference proteome</keyword>
<dbReference type="AlphaFoldDB" id="F7PHJ6"/>
<proteinExistence type="predicted"/>
<reference evidence="3 4" key="1">
    <citation type="journal article" date="2011" name="J. Bacteriol.">
        <title>Genome sequence of Halorhabdus tiamatea, the first archaeon isolated from a deep-sea anoxic brine lake.</title>
        <authorList>
            <person name="Antunes A."/>
            <person name="Alam I."/>
            <person name="Bajic V.B."/>
            <person name="Stingl U."/>
        </authorList>
    </citation>
    <scope>NUCLEOTIDE SEQUENCE [LARGE SCALE GENOMIC DNA]</scope>
    <source>
        <strain evidence="3 4">SARL4B</strain>
    </source>
</reference>
<dbReference type="EMBL" id="AFNT02000050">
    <property type="protein sequence ID" value="ERJ04931.1"/>
    <property type="molecule type" value="Genomic_DNA"/>
</dbReference>
<name>F7PHJ6_9EURY</name>
<evidence type="ECO:0000313" key="4">
    <source>
        <dbReference type="Proteomes" id="UP000003861"/>
    </source>
</evidence>
<dbReference type="HOGENOM" id="CLU_2678815_0_0_2"/>
<dbReference type="OrthoDB" id="213935at2157"/>
<evidence type="ECO:0000313" key="5">
    <source>
        <dbReference type="Proteomes" id="UP000015381"/>
    </source>
</evidence>
<evidence type="ECO:0000256" key="1">
    <source>
        <dbReference type="SAM" id="MobiDB-lite"/>
    </source>
</evidence>
<gene>
    <name evidence="3" type="ORF">HLRTI_003106</name>
    <name evidence="2" type="ORF">HTIA_p2885</name>
</gene>
<reference evidence="2 5" key="3">
    <citation type="journal article" date="2014" name="Environ. Microbiol.">
        <title>Halorhabdus tiamatea: proteogenomics and glycosidase activity measurements identify the first cultivated euryarchaeon from a deep-sea anoxic brine lake as potential polysaccharide degrader.</title>
        <authorList>
            <person name="Werner J."/>
            <person name="Ferrer M."/>
            <person name="Michel G."/>
            <person name="Mann A.J."/>
            <person name="Huang S."/>
            <person name="Juarez S."/>
            <person name="Ciordia S."/>
            <person name="Albar J.P."/>
            <person name="Alcaide M."/>
            <person name="La Cono V."/>
            <person name="Yakimov M.M."/>
            <person name="Antunes A."/>
            <person name="Taborda M."/>
            <person name="Da Costa M.S."/>
            <person name="Amann R.I."/>
            <person name="Gloeckner F.O."/>
            <person name="Golyshina O.V."/>
            <person name="Golyshin P.N."/>
            <person name="Teeling H."/>
        </authorList>
    </citation>
    <scope>NUCLEOTIDE SEQUENCE [LARGE SCALE GENOMIC DNA]</scope>
    <source>
        <strain evidence="5">SARL4B</strain>
        <strain evidence="2">Type strain: SARL4B</strain>
        <plasmid evidence="2">pHTIA</plasmid>
    </source>
</reference>
<feature type="region of interest" description="Disordered" evidence="1">
    <location>
        <begin position="51"/>
        <end position="74"/>
    </location>
</feature>
<dbReference type="KEGG" id="hti:HTIA_p2885"/>
<sequence length="74" mass="8436">MPPTDDLHPQDWLIIVQALDELAEELTYCGRKPPRAERARNLADHFAAQNGIHRDAIQTQLDPTWHGPADGRER</sequence>
<evidence type="ECO:0000313" key="3">
    <source>
        <dbReference type="EMBL" id="ERJ04931.1"/>
    </source>
</evidence>
<evidence type="ECO:0000313" key="2">
    <source>
        <dbReference type="EMBL" id="CCQ34987.1"/>
    </source>
</evidence>
<dbReference type="EMBL" id="HF571521">
    <property type="protein sequence ID" value="CCQ34987.1"/>
    <property type="molecule type" value="Genomic_DNA"/>
</dbReference>
<dbReference type="Proteomes" id="UP000015381">
    <property type="component" value="Plasmid pHTIA"/>
</dbReference>
<protein>
    <submittedName>
        <fullName evidence="3">Uncharacterized protein</fullName>
    </submittedName>
</protein>
<dbReference type="RefSeq" id="WP_008524902.1">
    <property type="nucleotide sequence ID" value="NC_021913.1"/>
</dbReference>
<organism evidence="3 4">
    <name type="scientific">Halorhabdus tiamatea SARL4B</name>
    <dbReference type="NCBI Taxonomy" id="1033806"/>
    <lineage>
        <taxon>Archaea</taxon>
        <taxon>Methanobacteriati</taxon>
        <taxon>Methanobacteriota</taxon>
        <taxon>Stenosarchaea group</taxon>
        <taxon>Halobacteria</taxon>
        <taxon>Halobacteriales</taxon>
        <taxon>Haloarculaceae</taxon>
        <taxon>Halorhabdus</taxon>
    </lineage>
</organism>
<reference evidence="3 4" key="2">
    <citation type="journal article" date="2013" name="PLoS ONE">
        <title>INDIGO - INtegrated Data Warehouse of MIcrobial GenOmes with Examples from the Red Sea Extremophiles.</title>
        <authorList>
            <person name="Alam I."/>
            <person name="Antunes A."/>
            <person name="Kamau A.A."/>
            <person name="Ba Alawi W."/>
            <person name="Kalkatawi M."/>
            <person name="Stingl U."/>
            <person name="Bajic V.B."/>
        </authorList>
    </citation>
    <scope>NUCLEOTIDE SEQUENCE [LARGE SCALE GENOMIC DNA]</scope>
    <source>
        <strain evidence="3 4">SARL4B</strain>
    </source>
</reference>
<dbReference type="GeneID" id="31401364"/>
<keyword evidence="2" id="KW-0614">Plasmid</keyword>
<geneLocation type="plasmid" evidence="2 5">
    <name>pHTIA</name>
</geneLocation>